<reference evidence="2 3" key="1">
    <citation type="submission" date="2019-12" db="EMBL/GenBank/DDBJ databases">
        <title>Chromosome-level assembly of the Caenorhabditis remanei genome.</title>
        <authorList>
            <person name="Teterina A.A."/>
            <person name="Willis J.H."/>
            <person name="Phillips P.C."/>
        </authorList>
    </citation>
    <scope>NUCLEOTIDE SEQUENCE [LARGE SCALE GENOMIC DNA]</scope>
    <source>
        <strain evidence="2 3">PX506</strain>
        <tissue evidence="2">Whole organism</tissue>
    </source>
</reference>
<evidence type="ECO:0000256" key="1">
    <source>
        <dbReference type="SAM" id="Phobius"/>
    </source>
</evidence>
<dbReference type="EMBL" id="WUAV01000005">
    <property type="protein sequence ID" value="KAF1751313.1"/>
    <property type="molecule type" value="Genomic_DNA"/>
</dbReference>
<dbReference type="Pfam" id="PF10318">
    <property type="entry name" value="7TM_GPCR_Srh"/>
    <property type="match status" value="1"/>
</dbReference>
<name>A0A6A5G9E0_CAERE</name>
<dbReference type="RefSeq" id="XP_053581201.1">
    <property type="nucleotide sequence ID" value="XM_053732288.1"/>
</dbReference>
<feature type="transmembrane region" description="Helical" evidence="1">
    <location>
        <begin position="309"/>
        <end position="330"/>
    </location>
</feature>
<dbReference type="GeneID" id="9824277"/>
<accession>A0A6A5G9E0</accession>
<evidence type="ECO:0000313" key="3">
    <source>
        <dbReference type="Proteomes" id="UP000483820"/>
    </source>
</evidence>
<keyword evidence="1" id="KW-0812">Transmembrane</keyword>
<sequence>MSFFPEVSILSRSFDEWMNLIYDNREMCKKPAPIGYNYGLTGAHLVAFPIYVMAFYTLYEEKSPNFKIYKKYLATHVVSNFLFELHLSVVMKPVLYLPYPTLRMTGAFFFTYINGFFMFFIFYFFIASTGWSILELLYYRFKLISTNNLCSKWVRKSASIVEGGRHTLVVFSGCTFCFLGLCVTGMFEQTKYKQKLEIINEYPELLCTSAITLPKTTNDGIKPIHLFNVSVLASTILGSFLCATMGVVSFLALDEMVKESQSSMRTIAMHRSFLVSLFCQIGVHGVMMGFPLFIYIVSIIFHFEGNEVGYVAIVLASLHGAMSTLAMILFNRPLFHLAKSKLQSIFFPRNISVGDVSLVSSSLSRPNDSVRNGS</sequence>
<feature type="transmembrane region" description="Helical" evidence="1">
    <location>
        <begin position="168"/>
        <end position="187"/>
    </location>
</feature>
<dbReference type="KEGG" id="crq:GCK72_017867"/>
<feature type="transmembrane region" description="Helical" evidence="1">
    <location>
        <begin position="36"/>
        <end position="59"/>
    </location>
</feature>
<dbReference type="PANTHER" id="PTHR46891">
    <property type="entry name" value="SERPENTINE RECEPTOR, CLASS H-RELATED"/>
    <property type="match status" value="1"/>
</dbReference>
<dbReference type="Proteomes" id="UP000483820">
    <property type="component" value="Chromosome V"/>
</dbReference>
<dbReference type="InterPro" id="IPR019422">
    <property type="entry name" value="7TM_GPCR_serpentine_rcpt_Srh"/>
</dbReference>
<protein>
    <submittedName>
        <fullName evidence="2">Uncharacterized protein</fullName>
    </submittedName>
</protein>
<keyword evidence="1" id="KW-1133">Transmembrane helix</keyword>
<feature type="transmembrane region" description="Helical" evidence="1">
    <location>
        <begin position="273"/>
        <end position="303"/>
    </location>
</feature>
<evidence type="ECO:0000313" key="2">
    <source>
        <dbReference type="EMBL" id="KAF1751313.1"/>
    </source>
</evidence>
<dbReference type="CTD" id="9824277"/>
<feature type="transmembrane region" description="Helical" evidence="1">
    <location>
        <begin position="109"/>
        <end position="134"/>
    </location>
</feature>
<dbReference type="AlphaFoldDB" id="A0A6A5G9E0"/>
<gene>
    <name evidence="2" type="ORF">GCK72_017867</name>
</gene>
<keyword evidence="1" id="KW-0472">Membrane</keyword>
<feature type="transmembrane region" description="Helical" evidence="1">
    <location>
        <begin position="231"/>
        <end position="253"/>
    </location>
</feature>
<organism evidence="2 3">
    <name type="scientific">Caenorhabditis remanei</name>
    <name type="common">Caenorhabditis vulgaris</name>
    <dbReference type="NCBI Taxonomy" id="31234"/>
    <lineage>
        <taxon>Eukaryota</taxon>
        <taxon>Metazoa</taxon>
        <taxon>Ecdysozoa</taxon>
        <taxon>Nematoda</taxon>
        <taxon>Chromadorea</taxon>
        <taxon>Rhabditida</taxon>
        <taxon>Rhabditina</taxon>
        <taxon>Rhabditomorpha</taxon>
        <taxon>Rhabditoidea</taxon>
        <taxon>Rhabditidae</taxon>
        <taxon>Peloderinae</taxon>
        <taxon>Caenorhabditis</taxon>
    </lineage>
</organism>
<comment type="caution">
    <text evidence="2">The sequence shown here is derived from an EMBL/GenBank/DDBJ whole genome shotgun (WGS) entry which is preliminary data.</text>
</comment>
<proteinExistence type="predicted"/>
<dbReference type="PANTHER" id="PTHR46891:SF6">
    <property type="entry name" value="SERPENTINE RECEPTOR, CLASS H"/>
    <property type="match status" value="1"/>
</dbReference>
<feature type="transmembrane region" description="Helical" evidence="1">
    <location>
        <begin position="71"/>
        <end position="89"/>
    </location>
</feature>